<dbReference type="Pfam" id="PF00856">
    <property type="entry name" value="SET"/>
    <property type="match status" value="1"/>
</dbReference>
<accession>A0A7S3JVN7</accession>
<proteinExistence type="predicted"/>
<evidence type="ECO:0000313" key="5">
    <source>
        <dbReference type="EMBL" id="CAE0366532.1"/>
    </source>
</evidence>
<keyword evidence="2" id="KW-0808">Transferase</keyword>
<dbReference type="GO" id="GO:0032259">
    <property type="term" value="P:methylation"/>
    <property type="evidence" value="ECO:0007669"/>
    <property type="project" value="UniProtKB-KW"/>
</dbReference>
<evidence type="ECO:0000256" key="1">
    <source>
        <dbReference type="ARBA" id="ARBA00022603"/>
    </source>
</evidence>
<evidence type="ECO:0000259" key="4">
    <source>
        <dbReference type="PROSITE" id="PS50280"/>
    </source>
</evidence>
<protein>
    <recommendedName>
        <fullName evidence="4">SET domain-containing protein</fullName>
    </recommendedName>
</protein>
<dbReference type="InterPro" id="IPR046341">
    <property type="entry name" value="SET_dom_sf"/>
</dbReference>
<feature type="domain" description="SET" evidence="4">
    <location>
        <begin position="107"/>
        <end position="315"/>
    </location>
</feature>
<name>A0A7S3JVN7_9STRA</name>
<dbReference type="AlphaFoldDB" id="A0A7S3JVN7"/>
<sequence length="517" mass="59210">MSQQRRGGKSKSTISSKKNVSEKFDRLKCLSRVEDLLRDADLWENVDDLKLVKTVQKLEDALFEMRFAWQSWNEKKSVFQEARSENYEELRHDLLTRHGEENKLIWHPNAVFKTENNLGGMYASEKIDAGEILFCIPSSVMFLVPDDDIYIRNETFAMALRLAAEDQLPDSKFAIYLKCLPRKFCIPTVWPVSSFTQLIGSETLKAACNLKRAAATLYCQWLETNYIKQIGINQHKEDVFHLSYDHFIWALCNVVTRQNAIPVDGSKTKIALIPGWDLCNHHRDAPASLYRSDNCLELQATKDIEKGEQIYMFYGNRSSEEFVLHSGFLPLDCLHRVSIAIHLSDDSIYTNRTIAKLVPNLLAKAGFSICKNYSVRGSFRREPLMEDRIYVEPSLSAIALAVTADKSRLAHLIRSGHFTQWRPMDDDHAVFAIDFLRSICDKEIARRSAARAMVLHSCGAFTEKQQTSSDLLDLCDYEANPDALANALWTIEFSILLKVTFGEKSSLYIFRDDEEEN</sequence>
<dbReference type="Gene3D" id="3.90.1410.10">
    <property type="entry name" value="set domain protein methyltransferase, domain 1"/>
    <property type="match status" value="1"/>
</dbReference>
<keyword evidence="3" id="KW-0949">S-adenosyl-L-methionine</keyword>
<dbReference type="GO" id="GO:0016279">
    <property type="term" value="F:protein-lysine N-methyltransferase activity"/>
    <property type="evidence" value="ECO:0007669"/>
    <property type="project" value="TreeGrafter"/>
</dbReference>
<reference evidence="5" key="1">
    <citation type="submission" date="2021-01" db="EMBL/GenBank/DDBJ databases">
        <authorList>
            <person name="Corre E."/>
            <person name="Pelletier E."/>
            <person name="Niang G."/>
            <person name="Scheremetjew M."/>
            <person name="Finn R."/>
            <person name="Kale V."/>
            <person name="Holt S."/>
            <person name="Cochrane G."/>
            <person name="Meng A."/>
            <person name="Brown T."/>
            <person name="Cohen L."/>
        </authorList>
    </citation>
    <scope>NUCLEOTIDE SEQUENCE</scope>
    <source>
        <strain evidence="5">CCMP1510</strain>
    </source>
</reference>
<dbReference type="InterPro" id="IPR050600">
    <property type="entry name" value="SETD3_SETD6_MTase"/>
</dbReference>
<evidence type="ECO:0000256" key="2">
    <source>
        <dbReference type="ARBA" id="ARBA00022679"/>
    </source>
</evidence>
<dbReference type="InterPro" id="IPR001214">
    <property type="entry name" value="SET_dom"/>
</dbReference>
<dbReference type="PANTHER" id="PTHR13271:SF47">
    <property type="entry name" value="ACTIN-HISTIDINE N-METHYLTRANSFERASE"/>
    <property type="match status" value="1"/>
</dbReference>
<evidence type="ECO:0000256" key="3">
    <source>
        <dbReference type="ARBA" id="ARBA00022691"/>
    </source>
</evidence>
<organism evidence="5">
    <name type="scientific">Aureoumbra lagunensis</name>
    <dbReference type="NCBI Taxonomy" id="44058"/>
    <lineage>
        <taxon>Eukaryota</taxon>
        <taxon>Sar</taxon>
        <taxon>Stramenopiles</taxon>
        <taxon>Ochrophyta</taxon>
        <taxon>Pelagophyceae</taxon>
        <taxon>Pelagomonadales</taxon>
        <taxon>Aureoumbra</taxon>
    </lineage>
</organism>
<dbReference type="SUPFAM" id="SSF82199">
    <property type="entry name" value="SET domain"/>
    <property type="match status" value="1"/>
</dbReference>
<gene>
    <name evidence="5" type="ORF">ALAG00032_LOCUS7279</name>
</gene>
<keyword evidence="1" id="KW-0489">Methyltransferase</keyword>
<dbReference type="PANTHER" id="PTHR13271">
    <property type="entry name" value="UNCHARACTERIZED PUTATIVE METHYLTRANSFERASE"/>
    <property type="match status" value="1"/>
</dbReference>
<dbReference type="EMBL" id="HBIJ01010601">
    <property type="protein sequence ID" value="CAE0366532.1"/>
    <property type="molecule type" value="Transcribed_RNA"/>
</dbReference>
<dbReference type="PROSITE" id="PS50280">
    <property type="entry name" value="SET"/>
    <property type="match status" value="1"/>
</dbReference>